<feature type="signal peptide" evidence="2">
    <location>
        <begin position="1"/>
        <end position="24"/>
    </location>
</feature>
<keyword evidence="4" id="KW-1185">Reference proteome</keyword>
<dbReference type="Gene3D" id="3.40.190.10">
    <property type="entry name" value="Periplasmic binding protein-like II"/>
    <property type="match status" value="1"/>
</dbReference>
<protein>
    <submittedName>
        <fullName evidence="3">Tripartite tricarboxylate transporter substrate binding protein</fullName>
    </submittedName>
</protein>
<evidence type="ECO:0000313" key="3">
    <source>
        <dbReference type="EMBL" id="NGM23273.1"/>
    </source>
</evidence>
<dbReference type="EMBL" id="JAAIKB010000014">
    <property type="protein sequence ID" value="NGM23273.1"/>
    <property type="molecule type" value="Genomic_DNA"/>
</dbReference>
<evidence type="ECO:0000256" key="1">
    <source>
        <dbReference type="ARBA" id="ARBA00006987"/>
    </source>
</evidence>
<dbReference type="PANTHER" id="PTHR42928">
    <property type="entry name" value="TRICARBOXYLATE-BINDING PROTEIN"/>
    <property type="match status" value="1"/>
</dbReference>
<dbReference type="InterPro" id="IPR042100">
    <property type="entry name" value="Bug_dom1"/>
</dbReference>
<dbReference type="CDD" id="cd07012">
    <property type="entry name" value="PBP2_Bug_TTT"/>
    <property type="match status" value="1"/>
</dbReference>
<dbReference type="Proteomes" id="UP000475385">
    <property type="component" value="Unassembled WGS sequence"/>
</dbReference>
<sequence length="325" mass="34226">MRLTRRHLAAAVLAAPFLPGAARAQAWTPNRPIRFVVPFPPGGATDVVARVLGERLQDRLGQPVTVENRTGAGGNLGVENVVRSAPDGYTILMGTTGTLTINPHLYSSMAFNPATDLAPIAMAFATDHVLIVNPTVPAQTAQEFIALLRARPNALSYGSGGSGSSTHLVPELFKLVARVEMQHVPYRGSAPALNDTVAGTVQVMLDQLPSALGMIQGGRVRALAVTGPRRSSLLPDVPTLAEIGLPEAQATSWGAVMAPAGTPAPIVDRYNGLLREILADATVQQRLAAAGADAVFSTPTDLAATMRSESEKWSRVIREARITVN</sequence>
<name>A0A6M1LTD4_9PROT</name>
<dbReference type="AlphaFoldDB" id="A0A6M1LTD4"/>
<dbReference type="SUPFAM" id="SSF53850">
    <property type="entry name" value="Periplasmic binding protein-like II"/>
    <property type="match status" value="1"/>
</dbReference>
<reference evidence="3 4" key="1">
    <citation type="submission" date="2020-03" db="EMBL/GenBank/DDBJ databases">
        <title>Roseomonas stagni sp. nov., isolated from pond water in Japan.</title>
        <authorList>
            <person name="Furuhata K."/>
            <person name="Miyamoto H."/>
            <person name="Goto K."/>
        </authorList>
    </citation>
    <scope>NUCLEOTIDE SEQUENCE [LARGE SCALE GENOMIC DNA]</scope>
    <source>
        <strain evidence="3 4">PeD5</strain>
    </source>
</reference>
<gene>
    <name evidence="3" type="ORF">G3576_24885</name>
</gene>
<dbReference type="PANTHER" id="PTHR42928:SF5">
    <property type="entry name" value="BLR1237 PROTEIN"/>
    <property type="match status" value="1"/>
</dbReference>
<dbReference type="PIRSF" id="PIRSF017082">
    <property type="entry name" value="YflP"/>
    <property type="match status" value="1"/>
</dbReference>
<feature type="chain" id="PRO_5026968816" evidence="2">
    <location>
        <begin position="25"/>
        <end position="325"/>
    </location>
</feature>
<dbReference type="InterPro" id="IPR005064">
    <property type="entry name" value="BUG"/>
</dbReference>
<dbReference type="Gene3D" id="3.40.190.150">
    <property type="entry name" value="Bordetella uptake gene, domain 1"/>
    <property type="match status" value="1"/>
</dbReference>
<evidence type="ECO:0000313" key="4">
    <source>
        <dbReference type="Proteomes" id="UP000475385"/>
    </source>
</evidence>
<keyword evidence="2" id="KW-0732">Signal</keyword>
<comment type="similarity">
    <text evidence="1">Belongs to the UPF0065 (bug) family.</text>
</comment>
<evidence type="ECO:0000256" key="2">
    <source>
        <dbReference type="SAM" id="SignalP"/>
    </source>
</evidence>
<comment type="caution">
    <text evidence="3">The sequence shown here is derived from an EMBL/GenBank/DDBJ whole genome shotgun (WGS) entry which is preliminary data.</text>
</comment>
<proteinExistence type="inferred from homology"/>
<organism evidence="3 4">
    <name type="scientific">Falsiroseomonas algicola</name>
    <dbReference type="NCBI Taxonomy" id="2716930"/>
    <lineage>
        <taxon>Bacteria</taxon>
        <taxon>Pseudomonadati</taxon>
        <taxon>Pseudomonadota</taxon>
        <taxon>Alphaproteobacteria</taxon>
        <taxon>Acetobacterales</taxon>
        <taxon>Roseomonadaceae</taxon>
        <taxon>Falsiroseomonas</taxon>
    </lineage>
</organism>
<accession>A0A6M1LTD4</accession>
<dbReference type="Pfam" id="PF03401">
    <property type="entry name" value="TctC"/>
    <property type="match status" value="1"/>
</dbReference>